<organism evidence="2 3">
    <name type="scientific">Rhodopseudomonas telluris</name>
    <dbReference type="NCBI Taxonomy" id="644215"/>
    <lineage>
        <taxon>Bacteria</taxon>
        <taxon>Pseudomonadati</taxon>
        <taxon>Pseudomonadota</taxon>
        <taxon>Alphaproteobacteria</taxon>
        <taxon>Hyphomicrobiales</taxon>
        <taxon>Nitrobacteraceae</taxon>
        <taxon>Rhodopseudomonas</taxon>
    </lineage>
</organism>
<dbReference type="InterPro" id="IPR005532">
    <property type="entry name" value="SUMF_dom"/>
</dbReference>
<sequence length="295" mass="31841">MLLAFKLKIAIAAAAGFVTPLAITPFLIAPAHVDQALQSRQAIVDVAPGTMSYRLPGEFTRDGRQIEAPRVELRVDRPLAVMLHQVSAADYQLCVDAGGCHPMPAAIAARTDRPAVQVSWQDASDYASWLSVRTGGHYRLPTDAEWAYAAASRFQDDGLAAESDDPSVRWIARYEREAQIDKSAIALRSFGGFGANERGLLDLAGNVWEWTSTCFVRSALDASGRTVTRTSNCGVRVAEGQHRAYVSDFVRDAKAGGCSAGLPPTHLGFRLVREPDSTLAGLRAWLKSTLDGVSL</sequence>
<dbReference type="InterPro" id="IPR042095">
    <property type="entry name" value="SUMF_sf"/>
</dbReference>
<evidence type="ECO:0000313" key="3">
    <source>
        <dbReference type="Proteomes" id="UP001589775"/>
    </source>
</evidence>
<proteinExistence type="predicted"/>
<protein>
    <submittedName>
        <fullName evidence="2">SUMF1/EgtB/PvdO family nonheme iron enzyme</fullName>
    </submittedName>
</protein>
<reference evidence="2 3" key="1">
    <citation type="submission" date="2024-09" db="EMBL/GenBank/DDBJ databases">
        <authorList>
            <person name="Sun Q."/>
            <person name="Mori K."/>
        </authorList>
    </citation>
    <scope>NUCLEOTIDE SEQUENCE [LARGE SCALE GENOMIC DNA]</scope>
    <source>
        <strain evidence="2 3">KCTC 23279</strain>
    </source>
</reference>
<keyword evidence="3" id="KW-1185">Reference proteome</keyword>
<dbReference type="EMBL" id="JBHLWM010000001">
    <property type="protein sequence ID" value="MFC0239666.1"/>
    <property type="molecule type" value="Genomic_DNA"/>
</dbReference>
<gene>
    <name evidence="2" type="ORF">ACFFJ6_04260</name>
</gene>
<accession>A0ABV6EN57</accession>
<dbReference type="PANTHER" id="PTHR23150">
    <property type="entry name" value="SULFATASE MODIFYING FACTOR 1, 2"/>
    <property type="match status" value="1"/>
</dbReference>
<dbReference type="Proteomes" id="UP001589775">
    <property type="component" value="Unassembled WGS sequence"/>
</dbReference>
<feature type="domain" description="Sulfatase-modifying factor enzyme-like" evidence="1">
    <location>
        <begin position="42"/>
        <end position="273"/>
    </location>
</feature>
<dbReference type="Pfam" id="PF03781">
    <property type="entry name" value="FGE-sulfatase"/>
    <property type="match status" value="1"/>
</dbReference>
<dbReference type="SUPFAM" id="SSF56436">
    <property type="entry name" value="C-type lectin-like"/>
    <property type="match status" value="1"/>
</dbReference>
<dbReference type="InterPro" id="IPR016187">
    <property type="entry name" value="CTDL_fold"/>
</dbReference>
<name>A0ABV6EN57_9BRAD</name>
<dbReference type="Gene3D" id="3.90.1580.10">
    <property type="entry name" value="paralog of FGE (formylglycine-generating enzyme)"/>
    <property type="match status" value="1"/>
</dbReference>
<dbReference type="InterPro" id="IPR051043">
    <property type="entry name" value="Sulfatase_Mod_Factor_Kinase"/>
</dbReference>
<dbReference type="PANTHER" id="PTHR23150:SF19">
    <property type="entry name" value="FORMYLGLYCINE-GENERATING ENZYME"/>
    <property type="match status" value="1"/>
</dbReference>
<comment type="caution">
    <text evidence="2">The sequence shown here is derived from an EMBL/GenBank/DDBJ whole genome shotgun (WGS) entry which is preliminary data.</text>
</comment>
<evidence type="ECO:0000313" key="2">
    <source>
        <dbReference type="EMBL" id="MFC0239666.1"/>
    </source>
</evidence>
<evidence type="ECO:0000259" key="1">
    <source>
        <dbReference type="Pfam" id="PF03781"/>
    </source>
</evidence>
<dbReference type="RefSeq" id="WP_378384702.1">
    <property type="nucleotide sequence ID" value="NZ_JBHLWM010000001.1"/>
</dbReference>